<protein>
    <recommendedName>
        <fullName evidence="4">Secreted protein</fullName>
    </recommendedName>
</protein>
<keyword evidence="1" id="KW-0732">Signal</keyword>
<gene>
    <name evidence="2" type="ORF">XELAEV_18043575mg</name>
</gene>
<organism evidence="2 3">
    <name type="scientific">Xenopus laevis</name>
    <name type="common">African clawed frog</name>
    <dbReference type="NCBI Taxonomy" id="8355"/>
    <lineage>
        <taxon>Eukaryota</taxon>
        <taxon>Metazoa</taxon>
        <taxon>Chordata</taxon>
        <taxon>Craniata</taxon>
        <taxon>Vertebrata</taxon>
        <taxon>Euteleostomi</taxon>
        <taxon>Amphibia</taxon>
        <taxon>Batrachia</taxon>
        <taxon>Anura</taxon>
        <taxon>Pipoidea</taxon>
        <taxon>Pipidae</taxon>
        <taxon>Xenopodinae</taxon>
        <taxon>Xenopus</taxon>
        <taxon>Xenopus</taxon>
    </lineage>
</organism>
<evidence type="ECO:0000256" key="1">
    <source>
        <dbReference type="SAM" id="SignalP"/>
    </source>
</evidence>
<name>A0A974H2J5_XENLA</name>
<sequence>MNSPAHVLVVILISLVNATIPSPCTPESYCSGASYFFSLPQIKQRHISASPTSHMEPPSACSQWTLI</sequence>
<evidence type="ECO:0008006" key="4">
    <source>
        <dbReference type="Google" id="ProtNLM"/>
    </source>
</evidence>
<dbReference type="Proteomes" id="UP000694892">
    <property type="component" value="Chromosome 9_10L"/>
</dbReference>
<dbReference type="EMBL" id="CM004482">
    <property type="protein sequence ID" value="OCT62492.1"/>
    <property type="molecule type" value="Genomic_DNA"/>
</dbReference>
<evidence type="ECO:0000313" key="3">
    <source>
        <dbReference type="Proteomes" id="UP000694892"/>
    </source>
</evidence>
<feature type="signal peptide" evidence="1">
    <location>
        <begin position="1"/>
        <end position="18"/>
    </location>
</feature>
<feature type="chain" id="PRO_5037859410" description="Secreted protein" evidence="1">
    <location>
        <begin position="19"/>
        <end position="67"/>
    </location>
</feature>
<accession>A0A974H2J5</accession>
<evidence type="ECO:0000313" key="2">
    <source>
        <dbReference type="EMBL" id="OCT62492.1"/>
    </source>
</evidence>
<dbReference type="AlphaFoldDB" id="A0A974H2J5"/>
<proteinExistence type="predicted"/>
<reference evidence="3" key="1">
    <citation type="journal article" date="2016" name="Nature">
        <title>Genome evolution in the allotetraploid frog Xenopus laevis.</title>
        <authorList>
            <person name="Session A.M."/>
            <person name="Uno Y."/>
            <person name="Kwon T."/>
            <person name="Chapman J.A."/>
            <person name="Toyoda A."/>
            <person name="Takahashi S."/>
            <person name="Fukui A."/>
            <person name="Hikosaka A."/>
            <person name="Suzuki A."/>
            <person name="Kondo M."/>
            <person name="van Heeringen S.J."/>
            <person name="Quigley I."/>
            <person name="Heinz S."/>
            <person name="Ogino H."/>
            <person name="Ochi H."/>
            <person name="Hellsten U."/>
            <person name="Lyons J.B."/>
            <person name="Simakov O."/>
            <person name="Putnam N."/>
            <person name="Stites J."/>
            <person name="Kuroki Y."/>
            <person name="Tanaka T."/>
            <person name="Michiue T."/>
            <person name="Watanabe M."/>
            <person name="Bogdanovic O."/>
            <person name="Lister R."/>
            <person name="Georgiou G."/>
            <person name="Paranjpe S.S."/>
            <person name="van Kruijsbergen I."/>
            <person name="Shu S."/>
            <person name="Carlson J."/>
            <person name="Kinoshita T."/>
            <person name="Ohta Y."/>
            <person name="Mawaribuchi S."/>
            <person name="Jenkins J."/>
            <person name="Grimwood J."/>
            <person name="Schmutz J."/>
            <person name="Mitros T."/>
            <person name="Mozaffari S.V."/>
            <person name="Suzuki Y."/>
            <person name="Haramoto Y."/>
            <person name="Yamamoto T.S."/>
            <person name="Takagi C."/>
            <person name="Heald R."/>
            <person name="Miller K."/>
            <person name="Haudenschild C."/>
            <person name="Kitzman J."/>
            <person name="Nakayama T."/>
            <person name="Izutsu Y."/>
            <person name="Robert J."/>
            <person name="Fortriede J."/>
            <person name="Burns K."/>
            <person name="Lotay V."/>
            <person name="Karimi K."/>
            <person name="Yasuoka Y."/>
            <person name="Dichmann D.S."/>
            <person name="Flajnik M.F."/>
            <person name="Houston D.W."/>
            <person name="Shendure J."/>
            <person name="DuPasquier L."/>
            <person name="Vize P.D."/>
            <person name="Zorn A.M."/>
            <person name="Ito M."/>
            <person name="Marcotte E.M."/>
            <person name="Wallingford J.B."/>
            <person name="Ito Y."/>
            <person name="Asashima M."/>
            <person name="Ueno N."/>
            <person name="Matsuda Y."/>
            <person name="Veenstra G.J."/>
            <person name="Fujiyama A."/>
            <person name="Harland R.M."/>
            <person name="Taira M."/>
            <person name="Rokhsar D.S."/>
        </authorList>
    </citation>
    <scope>NUCLEOTIDE SEQUENCE [LARGE SCALE GENOMIC DNA]</scope>
    <source>
        <strain evidence="3">J</strain>
    </source>
</reference>